<proteinExistence type="predicted"/>
<evidence type="ECO:0000313" key="2">
    <source>
        <dbReference type="Proteomes" id="UP000204502"/>
    </source>
</evidence>
<organism evidence="1 2">
    <name type="scientific">Bacillus phage Eldridge</name>
    <dbReference type="NCBI Taxonomy" id="1776293"/>
    <lineage>
        <taxon>Viruses</taxon>
        <taxon>Duplodnaviria</taxon>
        <taxon>Heunggongvirae</taxon>
        <taxon>Uroviricota</taxon>
        <taxon>Caudoviricetes</taxon>
        <taxon>Herelleviridae</taxon>
        <taxon>Bastillevirinae</taxon>
        <taxon>Eldridgevirus</taxon>
        <taxon>Eldridgevirus eldridge</taxon>
    </lineage>
</organism>
<dbReference type="OrthoDB" id="18845at10239"/>
<keyword evidence="2" id="KW-1185">Reference proteome</keyword>
<dbReference type="RefSeq" id="YP_009274837.1">
    <property type="nucleotide sequence ID" value="NC_030920.1"/>
</dbReference>
<reference evidence="1 2" key="1">
    <citation type="journal article" date="2016" name="Genome Announc.">
        <title>Complete Genome Sequence of Bacillus megaterium Bacteriophage Eldridge.</title>
        <authorList>
            <person name="Reveille A.M."/>
            <person name="Eldridge K.A."/>
            <person name="Temple L.M."/>
        </authorList>
    </citation>
    <scope>NUCLEOTIDE SEQUENCE [LARGE SCALE GENOMIC DNA]</scope>
</reference>
<dbReference type="EMBL" id="KU253712">
    <property type="protein sequence ID" value="AMB18713.1"/>
    <property type="molecule type" value="Genomic_DNA"/>
</dbReference>
<name>A0A120HUP5_9CAUD</name>
<protein>
    <submittedName>
        <fullName evidence="1">Uncharacterized protein</fullName>
    </submittedName>
</protein>
<dbReference type="GeneID" id="28801792"/>
<dbReference type="Proteomes" id="UP000204502">
    <property type="component" value="Segment"/>
</dbReference>
<gene>
    <name evidence="1" type="ORF">Eldridge_0133</name>
</gene>
<dbReference type="KEGG" id="vg:28801792"/>
<accession>A0A120HUP5</accession>
<evidence type="ECO:0000313" key="1">
    <source>
        <dbReference type="EMBL" id="AMB18713.1"/>
    </source>
</evidence>
<sequence length="152" mass="16492">MRLADLMKQTTITLTAGDYIVANTAAVGYLPTHKRTVGLKSGRYLFKIVDNGGAGKFKIIPVVEAADGKVYEEKPDSPIVLIAPTTISYVTTRNEEDFRDVYHATKPHVVKSVPAGQEARHGLAAFAAFAKSEYSLGVNHFQVVGPDYLPKA</sequence>